<dbReference type="AlphaFoldDB" id="A0A1T5AV75"/>
<gene>
    <name evidence="3" type="ORF">SAMN05660349_00909</name>
</gene>
<name>A0A1T5AV75_9BACT</name>
<evidence type="ECO:0000256" key="2">
    <source>
        <dbReference type="SAM" id="SignalP"/>
    </source>
</evidence>
<dbReference type="EMBL" id="FUYQ01000004">
    <property type="protein sequence ID" value="SKB38866.1"/>
    <property type="molecule type" value="Genomic_DNA"/>
</dbReference>
<feature type="signal peptide" evidence="2">
    <location>
        <begin position="1"/>
        <end position="18"/>
    </location>
</feature>
<dbReference type="RefSeq" id="WP_079682578.1">
    <property type="nucleotide sequence ID" value="NZ_FUYQ01000004.1"/>
</dbReference>
<dbReference type="Proteomes" id="UP000190852">
    <property type="component" value="Unassembled WGS sequence"/>
</dbReference>
<feature type="compositionally biased region" description="Acidic residues" evidence="1">
    <location>
        <begin position="190"/>
        <end position="201"/>
    </location>
</feature>
<feature type="region of interest" description="Disordered" evidence="1">
    <location>
        <begin position="180"/>
        <end position="201"/>
    </location>
</feature>
<evidence type="ECO:0000256" key="1">
    <source>
        <dbReference type="SAM" id="MobiDB-lite"/>
    </source>
</evidence>
<dbReference type="PROSITE" id="PS51257">
    <property type="entry name" value="PROKAR_LIPOPROTEIN"/>
    <property type="match status" value="1"/>
</dbReference>
<keyword evidence="2" id="KW-0732">Signal</keyword>
<feature type="chain" id="PRO_5012978954" description="Lipoprotein" evidence="2">
    <location>
        <begin position="19"/>
        <end position="201"/>
    </location>
</feature>
<reference evidence="4" key="1">
    <citation type="submission" date="2017-02" db="EMBL/GenBank/DDBJ databases">
        <authorList>
            <person name="Varghese N."/>
            <person name="Submissions S."/>
        </authorList>
    </citation>
    <scope>NUCLEOTIDE SEQUENCE [LARGE SCALE GENOMIC DNA]</scope>
    <source>
        <strain evidence="4">DSM 24967</strain>
    </source>
</reference>
<evidence type="ECO:0000313" key="4">
    <source>
        <dbReference type="Proteomes" id="UP000190852"/>
    </source>
</evidence>
<organism evidence="3 4">
    <name type="scientific">Parabacteroides chartae</name>
    <dbReference type="NCBI Taxonomy" id="1037355"/>
    <lineage>
        <taxon>Bacteria</taxon>
        <taxon>Pseudomonadati</taxon>
        <taxon>Bacteroidota</taxon>
        <taxon>Bacteroidia</taxon>
        <taxon>Bacteroidales</taxon>
        <taxon>Tannerellaceae</taxon>
        <taxon>Parabacteroides</taxon>
    </lineage>
</organism>
<accession>A0A1T5AV75</accession>
<proteinExistence type="predicted"/>
<keyword evidence="4" id="KW-1185">Reference proteome</keyword>
<evidence type="ECO:0000313" key="3">
    <source>
        <dbReference type="EMBL" id="SKB38866.1"/>
    </source>
</evidence>
<sequence length="201" mass="23221">MKQLIKTISILFVFGVVACTGKKANTDQPHQTAGDITTHLNDTIQAHTIEQYVNLSYGYILYYPSYLTPQGESDNSDGQVFRSSDGINLSVWGSKNTLSFSNSPEEEFVFRKQRYVDDKSEITYEKRIKDTYILSGINPNGKIFYQKMVFNKNKDIFYMLLLEYQDNYRKRGDEIIKTSISPFPKRQDGSEVEPELEENTF</sequence>
<evidence type="ECO:0008006" key="5">
    <source>
        <dbReference type="Google" id="ProtNLM"/>
    </source>
</evidence>
<protein>
    <recommendedName>
        <fullName evidence="5">Lipoprotein</fullName>
    </recommendedName>
</protein>